<dbReference type="NCBIfam" id="TIGR01727">
    <property type="entry name" value="oligo_HPY"/>
    <property type="match status" value="1"/>
</dbReference>
<dbReference type="Proteomes" id="UP000323144">
    <property type="component" value="Chromosome"/>
</dbReference>
<dbReference type="PANTHER" id="PTHR43297">
    <property type="entry name" value="OLIGOPEPTIDE TRANSPORT ATP-BINDING PROTEIN APPD"/>
    <property type="match status" value="1"/>
</dbReference>
<dbReference type="PANTHER" id="PTHR43297:SF2">
    <property type="entry name" value="DIPEPTIDE TRANSPORT ATP-BINDING PROTEIN DPPD"/>
    <property type="match status" value="1"/>
</dbReference>
<evidence type="ECO:0000256" key="2">
    <source>
        <dbReference type="ARBA" id="ARBA00005417"/>
    </source>
</evidence>
<organism evidence="9 10">
    <name type="scientific">Spiroplasma chinense</name>
    <dbReference type="NCBI Taxonomy" id="216932"/>
    <lineage>
        <taxon>Bacteria</taxon>
        <taxon>Bacillati</taxon>
        <taxon>Mycoplasmatota</taxon>
        <taxon>Mollicutes</taxon>
        <taxon>Entomoplasmatales</taxon>
        <taxon>Spiroplasmataceae</taxon>
        <taxon>Spiroplasma</taxon>
    </lineage>
</organism>
<dbReference type="PROSITE" id="PS00211">
    <property type="entry name" value="ABC_TRANSPORTER_1"/>
    <property type="match status" value="1"/>
</dbReference>
<keyword evidence="7" id="KW-0472">Membrane</keyword>
<evidence type="ECO:0000313" key="10">
    <source>
        <dbReference type="Proteomes" id="UP000323144"/>
    </source>
</evidence>
<accession>A0A5B9Y5G9</accession>
<evidence type="ECO:0000259" key="8">
    <source>
        <dbReference type="PROSITE" id="PS50893"/>
    </source>
</evidence>
<comment type="similarity">
    <text evidence="2">Belongs to the ABC transporter superfamily.</text>
</comment>
<dbReference type="AlphaFoldDB" id="A0A5B9Y5G9"/>
<evidence type="ECO:0000256" key="6">
    <source>
        <dbReference type="ARBA" id="ARBA00022840"/>
    </source>
</evidence>
<protein>
    <submittedName>
        <fullName evidence="9">Oligopeptide transport system ATP-binding protein</fullName>
    </submittedName>
</protein>
<dbReference type="InterPro" id="IPR017871">
    <property type="entry name" value="ABC_transporter-like_CS"/>
</dbReference>
<comment type="subcellular location">
    <subcellularLocation>
        <location evidence="1">Cell membrane</location>
        <topology evidence="1">Peripheral membrane protein</topology>
    </subcellularLocation>
</comment>
<keyword evidence="4" id="KW-1003">Cell membrane</keyword>
<dbReference type="GO" id="GO:0005524">
    <property type="term" value="F:ATP binding"/>
    <property type="evidence" value="ECO:0007669"/>
    <property type="project" value="UniProtKB-KW"/>
</dbReference>
<dbReference type="InterPro" id="IPR003439">
    <property type="entry name" value="ABC_transporter-like_ATP-bd"/>
</dbReference>
<dbReference type="CDD" id="cd03257">
    <property type="entry name" value="ABC_NikE_OppD_transporters"/>
    <property type="match status" value="1"/>
</dbReference>
<gene>
    <name evidence="9" type="primary">oppD</name>
    <name evidence="9" type="ORF">SCHIN_v1c03100</name>
</gene>
<dbReference type="GO" id="GO:0016887">
    <property type="term" value="F:ATP hydrolysis activity"/>
    <property type="evidence" value="ECO:0007669"/>
    <property type="project" value="InterPro"/>
</dbReference>
<dbReference type="SUPFAM" id="SSF52540">
    <property type="entry name" value="P-loop containing nucleoside triphosphate hydrolases"/>
    <property type="match status" value="1"/>
</dbReference>
<keyword evidence="10" id="KW-1185">Reference proteome</keyword>
<proteinExistence type="inferred from homology"/>
<sequence length="570" mass="65893">MNERKILIVDDVEVKFRVRNKVLKAIRGVSFDLYDQEILAIVGESGSGKSVITKTFTGMLESNGWISSGSITYFPSDDEGNIKPTDLVNTQRQITEPQTKKFILKNCKKIIKQLEKRKKLILETSVEKRKELTEKYNLKADEIALKKMKNENAFKESWFSRFTINKLEKRITQNKFILDLGDEDFKKTELNKIEYELTEVLKDYTQFTSISFIKKFSIGKAIKIMGNRFSQQTSLTEKEIKFINKKFKLKKYNSKLIMDLNELYKELLENNFEQYESFKSVEDDWKKIKNLNFINRKRANKEITKIRGKTIATIFQDPMTSLNPLLSVGFQICEVLKKHRNLSKNAAKKEAINLLEKVGIPNPEKRFKDIPSMYSGGMRQRVVIAIALACRPKILICDEPTTALDVTIQAQILELIRNLQKEYNFAIVFITHDLGVVASIATRIMVMYSGQVVEKGTVDEIFYNSMHPYTWALLLSLPQLGTKGEELYSIEGTPPSLFSKILGDSFAPRNKLALKIDYIHEPPLFKISETHFVKSWLLDKRAPKIEKPKELVNLHNFIKKQEGIKLNNEQ</sequence>
<dbReference type="Gene3D" id="3.40.50.300">
    <property type="entry name" value="P-loop containing nucleotide triphosphate hydrolases"/>
    <property type="match status" value="2"/>
</dbReference>
<dbReference type="InterPro" id="IPR050388">
    <property type="entry name" value="ABC_Ni/Peptide_Import"/>
</dbReference>
<keyword evidence="6 9" id="KW-0067">ATP-binding</keyword>
<dbReference type="PROSITE" id="PS50893">
    <property type="entry name" value="ABC_TRANSPORTER_2"/>
    <property type="match status" value="1"/>
</dbReference>
<evidence type="ECO:0000256" key="5">
    <source>
        <dbReference type="ARBA" id="ARBA00022741"/>
    </source>
</evidence>
<dbReference type="GO" id="GO:0005886">
    <property type="term" value="C:plasma membrane"/>
    <property type="evidence" value="ECO:0007669"/>
    <property type="project" value="UniProtKB-SubCell"/>
</dbReference>
<dbReference type="EMBL" id="CP043026">
    <property type="protein sequence ID" value="QEH61507.1"/>
    <property type="molecule type" value="Genomic_DNA"/>
</dbReference>
<dbReference type="Pfam" id="PF00005">
    <property type="entry name" value="ABC_tran"/>
    <property type="match status" value="2"/>
</dbReference>
<dbReference type="InterPro" id="IPR027417">
    <property type="entry name" value="P-loop_NTPase"/>
</dbReference>
<name>A0A5B9Y5G9_9MOLU</name>
<dbReference type="InterPro" id="IPR013563">
    <property type="entry name" value="Oligopep_ABC_C"/>
</dbReference>
<evidence type="ECO:0000256" key="3">
    <source>
        <dbReference type="ARBA" id="ARBA00022448"/>
    </source>
</evidence>
<feature type="domain" description="ABC transporter" evidence="8">
    <location>
        <begin position="9"/>
        <end position="474"/>
    </location>
</feature>
<keyword evidence="5" id="KW-0547">Nucleotide-binding</keyword>
<dbReference type="SMART" id="SM00382">
    <property type="entry name" value="AAA"/>
    <property type="match status" value="1"/>
</dbReference>
<dbReference type="InterPro" id="IPR003593">
    <property type="entry name" value="AAA+_ATPase"/>
</dbReference>
<dbReference type="NCBIfam" id="NF043079">
    <property type="entry name" value="MMSYN1_0167"/>
    <property type="match status" value="1"/>
</dbReference>
<dbReference type="Pfam" id="PF08352">
    <property type="entry name" value="oligo_HPY"/>
    <property type="match status" value="1"/>
</dbReference>
<evidence type="ECO:0000313" key="9">
    <source>
        <dbReference type="EMBL" id="QEH61507.1"/>
    </source>
</evidence>
<dbReference type="GO" id="GO:0015833">
    <property type="term" value="P:peptide transport"/>
    <property type="evidence" value="ECO:0007669"/>
    <property type="project" value="InterPro"/>
</dbReference>
<keyword evidence="3" id="KW-0813">Transport</keyword>
<reference evidence="9 10" key="1">
    <citation type="submission" date="2019-08" db="EMBL/GenBank/DDBJ databases">
        <title>Complete genome sequence of Spiroplasma chinense CCH (DSM 19755).</title>
        <authorList>
            <person name="Shen H.-Y."/>
            <person name="Lin Y.-C."/>
            <person name="Chou L."/>
            <person name="Kuo C.-H."/>
        </authorList>
    </citation>
    <scope>NUCLEOTIDE SEQUENCE [LARGE SCALE GENOMIC DNA]</scope>
    <source>
        <strain evidence="9 10">CCH</strain>
    </source>
</reference>
<dbReference type="RefSeq" id="WP_166507900.1">
    <property type="nucleotide sequence ID" value="NZ_CP043026.1"/>
</dbReference>
<evidence type="ECO:0000256" key="1">
    <source>
        <dbReference type="ARBA" id="ARBA00004202"/>
    </source>
</evidence>
<evidence type="ECO:0000256" key="7">
    <source>
        <dbReference type="ARBA" id="ARBA00023136"/>
    </source>
</evidence>
<evidence type="ECO:0000256" key="4">
    <source>
        <dbReference type="ARBA" id="ARBA00022475"/>
    </source>
</evidence>
<dbReference type="KEGG" id="schi:SCHIN_v1c03100"/>